<dbReference type="RefSeq" id="WP_015323330.1">
    <property type="nucleotide sequence ID" value="NC_019976.1"/>
</dbReference>
<feature type="region of interest" description="Disordered" evidence="2">
    <location>
        <begin position="1"/>
        <end position="40"/>
    </location>
</feature>
<geneLocation type="plasmid" evidence="3">
    <name>2</name>
</geneLocation>
<proteinExistence type="predicted"/>
<evidence type="ECO:0000256" key="2">
    <source>
        <dbReference type="SAM" id="MobiDB-lite"/>
    </source>
</evidence>
<feature type="compositionally biased region" description="Polar residues" evidence="2">
    <location>
        <begin position="281"/>
        <end position="295"/>
    </location>
</feature>
<reference evidence="3 4" key="1">
    <citation type="submission" date="2012-11" db="EMBL/GenBank/DDBJ databases">
        <title>FINISHED of Natronococcus occultus SP4, DSM 3396.</title>
        <authorList>
            <consortium name="DOE Joint Genome Institute"/>
            <person name="Eisen J."/>
            <person name="Huntemann M."/>
            <person name="Wei C.-L."/>
            <person name="Han J."/>
            <person name="Detter J.C."/>
            <person name="Han C."/>
            <person name="Tapia R."/>
            <person name="Chen A."/>
            <person name="Kyrpides N."/>
            <person name="Mavromatis K."/>
            <person name="Markowitz V."/>
            <person name="Szeto E."/>
            <person name="Ivanova N."/>
            <person name="Mikhailova N."/>
            <person name="Ovchinnikova G."/>
            <person name="Pagani I."/>
            <person name="Pati A."/>
            <person name="Goodwin L."/>
            <person name="Nordberg H.P."/>
            <person name="Cantor M.N."/>
            <person name="Hua S.X."/>
            <person name="Woyke T."/>
            <person name="Eisen J."/>
            <person name="Klenk H.-P."/>
            <person name="Klenk H.-P."/>
        </authorList>
    </citation>
    <scope>NUCLEOTIDE SEQUENCE [LARGE SCALE GENOMIC DNA]</scope>
    <source>
        <strain evidence="3 4">SP4</strain>
        <plasmid evidence="4">Plasmid 2</plasmid>
    </source>
</reference>
<feature type="region of interest" description="Disordered" evidence="2">
    <location>
        <begin position="269"/>
        <end position="295"/>
    </location>
</feature>
<dbReference type="InterPro" id="IPR050289">
    <property type="entry name" value="TorD/DmsD_chaperones"/>
</dbReference>
<evidence type="ECO:0000256" key="1">
    <source>
        <dbReference type="ARBA" id="ARBA00023186"/>
    </source>
</evidence>
<dbReference type="Gene3D" id="1.10.3480.10">
    <property type="entry name" value="TorD-like"/>
    <property type="match status" value="1"/>
</dbReference>
<keyword evidence="1" id="KW-0143">Chaperone</keyword>
<sequence length="295" mass="31818">MSEFTILGGPPSERSNRTDDHDAEPEPTRELPPGDPETATARGQLYSLLALGFARPDDEFRHVLDGGEYTAGLVDAAAGIDGAVADAATAVEPPTDTDQVTRQWASLFGVEEGQSVSPYELTYLPGPLLTSVRQLADIRGFYDAFGLDVGEAMPYRADHVCYLTEFLGHCCLREARLRRRGDDEGVATVVDARGSFLEDHLGRWFWRFADEVSARDDGFYAALADLLAALVEDELETLSLEPEWVPDDPEVTEWNEDVFGDAGRDCGGCGADAAGLDEPTPGSQPNASSGDASLE</sequence>
<evidence type="ECO:0000313" key="3">
    <source>
        <dbReference type="EMBL" id="AGB39899.1"/>
    </source>
</evidence>
<accession>L0K6A9</accession>
<dbReference type="SUPFAM" id="SSF89155">
    <property type="entry name" value="TorD-like"/>
    <property type="match status" value="1"/>
</dbReference>
<gene>
    <name evidence="3" type="ORF">Natoc_4202</name>
</gene>
<dbReference type="EMBL" id="CP003931">
    <property type="protein sequence ID" value="AGB39899.1"/>
    <property type="molecule type" value="Genomic_DNA"/>
</dbReference>
<dbReference type="InterPro" id="IPR036411">
    <property type="entry name" value="TorD-like_sf"/>
</dbReference>
<name>L0K6A9_9EURY</name>
<keyword evidence="4" id="KW-1185">Reference proteome</keyword>
<organism evidence="3 4">
    <name type="scientific">Natronococcus occultus SP4</name>
    <dbReference type="NCBI Taxonomy" id="694430"/>
    <lineage>
        <taxon>Archaea</taxon>
        <taxon>Methanobacteriati</taxon>
        <taxon>Methanobacteriota</taxon>
        <taxon>Stenosarchaea group</taxon>
        <taxon>Halobacteria</taxon>
        <taxon>Halobacteriales</taxon>
        <taxon>Natrialbaceae</taxon>
        <taxon>Natronococcus</taxon>
    </lineage>
</organism>
<dbReference type="HOGENOM" id="CLU_992496_0_0_2"/>
<dbReference type="InterPro" id="IPR020945">
    <property type="entry name" value="DMSO/NO3_reduct_chaperone"/>
</dbReference>
<dbReference type="OrthoDB" id="320758at2157"/>
<feature type="compositionally biased region" description="Basic and acidic residues" evidence="2">
    <location>
        <begin position="14"/>
        <end position="29"/>
    </location>
</feature>
<dbReference type="GeneID" id="14405928"/>
<protein>
    <submittedName>
        <fullName evidence="3">Putative component of anaerobic dehydrogenase</fullName>
    </submittedName>
</protein>
<evidence type="ECO:0000313" key="4">
    <source>
        <dbReference type="Proteomes" id="UP000010878"/>
    </source>
</evidence>
<keyword evidence="3" id="KW-0614">Plasmid</keyword>
<dbReference type="AlphaFoldDB" id="L0K6A9"/>
<dbReference type="KEGG" id="nou:Natoc_4202"/>
<dbReference type="PANTHER" id="PTHR34227">
    <property type="entry name" value="CHAPERONE PROTEIN YCDY"/>
    <property type="match status" value="1"/>
</dbReference>
<dbReference type="Pfam" id="PF02613">
    <property type="entry name" value="Nitrate_red_del"/>
    <property type="match status" value="1"/>
</dbReference>
<dbReference type="PANTHER" id="PTHR34227:SF1">
    <property type="entry name" value="DIMETHYL SULFOXIDE REDUCTASE CHAPERONE-RELATED"/>
    <property type="match status" value="1"/>
</dbReference>
<dbReference type="Proteomes" id="UP000010878">
    <property type="component" value="Plasmid 2"/>
</dbReference>